<dbReference type="Gene3D" id="3.90.550.10">
    <property type="entry name" value="Spore Coat Polysaccharide Biosynthesis Protein SpsA, Chain A"/>
    <property type="match status" value="1"/>
</dbReference>
<dbReference type="EMBL" id="RQXX01000004">
    <property type="protein sequence ID" value="RVV97607.1"/>
    <property type="molecule type" value="Genomic_DNA"/>
</dbReference>
<evidence type="ECO:0000256" key="2">
    <source>
        <dbReference type="ARBA" id="ARBA00022676"/>
    </source>
</evidence>
<sequence length="327" mass="36632">MMQQAGAGRLVAVVVTFNRLNKLTHTVERLLETPPEQLEAVLVIDNASTDDTAAWLEAQADPRVVVHRCASNLGGAGGFETGMKLATERFDPDWMVVMDDDARPAPGALAAFHAEDRSQAEAWGAAVFHPGPERRICDMNRPAINPFWHKAVMWRTLTGQGRDGFHMGPEDFAPDAPKRDVDVLSFVGFFVSRAAIARVGYPDGRLFIYGDDTAYTLGLARAGGRIVFDPALVFEHDFSTHSADDKRFRPLWKSYYHYRNLLMVYRLCSGWLFVLVAPAAALKWLGKVRHHSGERRAFLGYVLRALRDGLLRRTDVSHEDVKAWGRR</sequence>
<protein>
    <submittedName>
        <fullName evidence="5">Glycosyltransferase</fullName>
    </submittedName>
</protein>
<dbReference type="PANTHER" id="PTHR43179">
    <property type="entry name" value="RHAMNOSYLTRANSFERASE WBBL"/>
    <property type="match status" value="1"/>
</dbReference>
<gene>
    <name evidence="5" type="ORF">EKE94_13840</name>
</gene>
<keyword evidence="3 5" id="KW-0808">Transferase</keyword>
<dbReference type="RefSeq" id="WP_127907202.1">
    <property type="nucleotide sequence ID" value="NZ_RQXX01000004.1"/>
</dbReference>
<dbReference type="Pfam" id="PF00535">
    <property type="entry name" value="Glycos_transf_2"/>
    <property type="match status" value="1"/>
</dbReference>
<feature type="domain" description="Glycosyltransferase 2-like" evidence="4">
    <location>
        <begin position="13"/>
        <end position="111"/>
    </location>
</feature>
<evidence type="ECO:0000313" key="5">
    <source>
        <dbReference type="EMBL" id="RVV97607.1"/>
    </source>
</evidence>
<organism evidence="5 6">
    <name type="scientific">Mesobaculum littorinae</name>
    <dbReference type="NCBI Taxonomy" id="2486419"/>
    <lineage>
        <taxon>Bacteria</taxon>
        <taxon>Pseudomonadati</taxon>
        <taxon>Pseudomonadota</taxon>
        <taxon>Alphaproteobacteria</taxon>
        <taxon>Rhodobacterales</taxon>
        <taxon>Roseobacteraceae</taxon>
        <taxon>Mesobaculum</taxon>
    </lineage>
</organism>
<dbReference type="InterPro" id="IPR001173">
    <property type="entry name" value="Glyco_trans_2-like"/>
</dbReference>
<dbReference type="Proteomes" id="UP000285908">
    <property type="component" value="Unassembled WGS sequence"/>
</dbReference>
<keyword evidence="6" id="KW-1185">Reference proteome</keyword>
<comment type="caution">
    <text evidence="5">The sequence shown here is derived from an EMBL/GenBank/DDBJ whole genome shotgun (WGS) entry which is preliminary data.</text>
</comment>
<comment type="similarity">
    <text evidence="1">Belongs to the glycosyltransferase 2 family.</text>
</comment>
<proteinExistence type="inferred from homology"/>
<evidence type="ECO:0000256" key="3">
    <source>
        <dbReference type="ARBA" id="ARBA00022679"/>
    </source>
</evidence>
<dbReference type="AlphaFoldDB" id="A0A438AGB3"/>
<dbReference type="PANTHER" id="PTHR43179:SF12">
    <property type="entry name" value="GALACTOFURANOSYLTRANSFERASE GLFT2"/>
    <property type="match status" value="1"/>
</dbReference>
<keyword evidence="2" id="KW-0328">Glycosyltransferase</keyword>
<accession>A0A438AGB3</accession>
<evidence type="ECO:0000256" key="1">
    <source>
        <dbReference type="ARBA" id="ARBA00006739"/>
    </source>
</evidence>
<reference evidence="5 6" key="1">
    <citation type="submission" date="2018-11" db="EMBL/GenBank/DDBJ databases">
        <title>Mesobaculum littorinae gen. nov., sp. nov., isolated from Littorina scabra that represents a novel genus of the order Rhodobacteraceae.</title>
        <authorList>
            <person name="Li F."/>
        </authorList>
    </citation>
    <scope>NUCLEOTIDE SEQUENCE [LARGE SCALE GENOMIC DNA]</scope>
    <source>
        <strain evidence="5 6">M0103</strain>
    </source>
</reference>
<dbReference type="GO" id="GO:0016757">
    <property type="term" value="F:glycosyltransferase activity"/>
    <property type="evidence" value="ECO:0007669"/>
    <property type="project" value="UniProtKB-KW"/>
</dbReference>
<dbReference type="OrthoDB" id="7665907at2"/>
<evidence type="ECO:0000259" key="4">
    <source>
        <dbReference type="Pfam" id="PF00535"/>
    </source>
</evidence>
<dbReference type="SUPFAM" id="SSF53448">
    <property type="entry name" value="Nucleotide-diphospho-sugar transferases"/>
    <property type="match status" value="1"/>
</dbReference>
<evidence type="ECO:0000313" key="6">
    <source>
        <dbReference type="Proteomes" id="UP000285908"/>
    </source>
</evidence>
<dbReference type="InterPro" id="IPR029044">
    <property type="entry name" value="Nucleotide-diphossugar_trans"/>
</dbReference>
<name>A0A438AGB3_9RHOB</name>